<dbReference type="InterPro" id="IPR017451">
    <property type="entry name" value="F-box-assoc_interact_dom"/>
</dbReference>
<evidence type="ECO:0000313" key="1">
    <source>
        <dbReference type="Proteomes" id="UP000694918"/>
    </source>
</evidence>
<dbReference type="Proteomes" id="UP000694918">
    <property type="component" value="Unplaced"/>
</dbReference>
<protein>
    <submittedName>
        <fullName evidence="2">F-box protein CPR30-like</fullName>
    </submittedName>
</protein>
<reference evidence="2" key="1">
    <citation type="submission" date="2025-08" db="UniProtKB">
        <authorList>
            <consortium name="RefSeq"/>
        </authorList>
    </citation>
    <scope>IDENTIFICATION</scope>
</reference>
<organism evidence="1 2">
    <name type="scientific">Populus euphratica</name>
    <name type="common">Euphrates poplar</name>
    <dbReference type="NCBI Taxonomy" id="75702"/>
    <lineage>
        <taxon>Eukaryota</taxon>
        <taxon>Viridiplantae</taxon>
        <taxon>Streptophyta</taxon>
        <taxon>Embryophyta</taxon>
        <taxon>Tracheophyta</taxon>
        <taxon>Spermatophyta</taxon>
        <taxon>Magnoliopsida</taxon>
        <taxon>eudicotyledons</taxon>
        <taxon>Gunneridae</taxon>
        <taxon>Pentapetalae</taxon>
        <taxon>rosids</taxon>
        <taxon>fabids</taxon>
        <taxon>Malpighiales</taxon>
        <taxon>Salicaceae</taxon>
        <taxon>Saliceae</taxon>
        <taxon>Populus</taxon>
    </lineage>
</organism>
<proteinExistence type="predicted"/>
<dbReference type="NCBIfam" id="TIGR01640">
    <property type="entry name" value="F_box_assoc_1"/>
    <property type="match status" value="1"/>
</dbReference>
<accession>A0AAJ6T0W1</accession>
<name>A0AAJ6T0W1_POPEU</name>
<dbReference type="KEGG" id="peu:105109285"/>
<sequence>MDCLLGYVLIRRRLLPCITRVQENTKYYPLHCLSCAYLASSKENDKFRWEPTLYGFGYDPINEDYKVVKIVDYYGTTIDSLRITVLIKGSIYGVFANSAVQWTASTEILRRDRSPTMIVAFGFGVEGFRIIVKAVDFLANEHDYFDLGVLGGCLCLLCAQICSRVQIWAMKDSWSKLSTVVSELQVDRYNFYVRTLAYSKSEDKVLLGLDNTLFVWCDSRMRKSELVKIHGAPGVVATEIFVGSLVTLKNGGGGGKIDSGGTREKEYQE</sequence>
<gene>
    <name evidence="2" type="primary">LOC105109285</name>
</gene>
<dbReference type="AlphaFoldDB" id="A0AAJ6T0W1"/>
<dbReference type="RefSeq" id="XP_011002235.1">
    <property type="nucleotide sequence ID" value="XM_011003933.1"/>
</dbReference>
<evidence type="ECO:0000313" key="2">
    <source>
        <dbReference type="RefSeq" id="XP_011002235.1"/>
    </source>
</evidence>
<keyword evidence="1" id="KW-1185">Reference proteome</keyword>
<dbReference type="GeneID" id="105109285"/>